<dbReference type="SUPFAM" id="SSF53448">
    <property type="entry name" value="Nucleotide-diphospho-sugar transferases"/>
    <property type="match status" value="1"/>
</dbReference>
<gene>
    <name evidence="1" type="ordered locus">Gbem_3732</name>
</gene>
<dbReference type="Gene3D" id="3.90.550.10">
    <property type="entry name" value="Spore Coat Polysaccharide Biosynthesis Protein SpsA, Chain A"/>
    <property type="match status" value="1"/>
</dbReference>
<keyword evidence="1" id="KW-0808">Transferase</keyword>
<dbReference type="GO" id="GO:0005829">
    <property type="term" value="C:cytosol"/>
    <property type="evidence" value="ECO:0007669"/>
    <property type="project" value="TreeGrafter"/>
</dbReference>
<dbReference type="PANTHER" id="PTHR42866:SF1">
    <property type="entry name" value="SPORE COAT POLYSACCHARIDE BIOSYNTHESIS PROTEIN SPSF"/>
    <property type="match status" value="1"/>
</dbReference>
<dbReference type="STRING" id="404380.Gbem_3732"/>
<name>B5EDU6_CITBB</name>
<protein>
    <submittedName>
        <fullName evidence="1">Nucleotidyltransferase, putative</fullName>
    </submittedName>
</protein>
<reference evidence="1 2" key="2">
    <citation type="journal article" date="2010" name="BMC Genomics">
        <title>The genome of Geobacter bemidjiensis, exemplar for the subsurface clade of Geobacter species that predominate in Fe(III)-reducing subsurface environments.</title>
        <authorList>
            <person name="Aklujkar M."/>
            <person name="Young N.D."/>
            <person name="Holmes D."/>
            <person name="Chavan M."/>
            <person name="Risso C."/>
            <person name="Kiss H.E."/>
            <person name="Han C.S."/>
            <person name="Land M.L."/>
            <person name="Lovley D.R."/>
        </authorList>
    </citation>
    <scope>NUCLEOTIDE SEQUENCE [LARGE SCALE GENOMIC DNA]</scope>
    <source>
        <strain evidence="2">ATCC BAA-1014 / DSM 16622 / JCM 12645 / Bem</strain>
    </source>
</reference>
<keyword evidence="2" id="KW-1185">Reference proteome</keyword>
<sequence length="250" mass="28355">MVFIGVIEARMGSSRLPGKTLTAITGEKSLLECVVKRFRLAKNVNDVWVATTVEAADDAIAAWCAANGVPCHRGSEMDVLDRVTGAVCRAGADYLVQMGADSAYLDFQLIDHMVEIARNGAHDYVCNDLELTWPLGIYGHVVKVEKLVQLNTREDLTTEDREDVVRFIWEHPEQYDIRHLTAPPEFAHPYLRFTIDYPEDLQLAREIYQILGTWSFTTRELIRLSQEFPELFLKTKGLVQRSAPFMKTHA</sequence>
<dbReference type="KEGG" id="gbm:Gbem_3732"/>
<dbReference type="EMBL" id="CP001124">
    <property type="protein sequence ID" value="ACH40724.1"/>
    <property type="molecule type" value="Genomic_DNA"/>
</dbReference>
<dbReference type="AlphaFoldDB" id="B5EDU6"/>
<dbReference type="OrthoDB" id="9801052at2"/>
<dbReference type="InterPro" id="IPR029044">
    <property type="entry name" value="Nucleotide-diphossugar_trans"/>
</dbReference>
<accession>B5EDU6</accession>
<dbReference type="InterPro" id="IPR003329">
    <property type="entry name" value="Cytidylyl_trans"/>
</dbReference>
<dbReference type="GO" id="GO:0016740">
    <property type="term" value="F:transferase activity"/>
    <property type="evidence" value="ECO:0007669"/>
    <property type="project" value="UniProtKB-KW"/>
</dbReference>
<dbReference type="PANTHER" id="PTHR42866">
    <property type="entry name" value="3-DEOXY-MANNO-OCTULOSONATE CYTIDYLYLTRANSFERASE"/>
    <property type="match status" value="1"/>
</dbReference>
<dbReference type="HOGENOM" id="CLU_072501_0_0_7"/>
<evidence type="ECO:0000313" key="2">
    <source>
        <dbReference type="Proteomes" id="UP000008825"/>
    </source>
</evidence>
<organism evidence="1 2">
    <name type="scientific">Citrifermentans bemidjiense (strain ATCC BAA-1014 / DSM 16622 / JCM 12645 / Bem)</name>
    <name type="common">Geobacter bemidjiensis</name>
    <dbReference type="NCBI Taxonomy" id="404380"/>
    <lineage>
        <taxon>Bacteria</taxon>
        <taxon>Pseudomonadati</taxon>
        <taxon>Thermodesulfobacteriota</taxon>
        <taxon>Desulfuromonadia</taxon>
        <taxon>Geobacterales</taxon>
        <taxon>Geobacteraceae</taxon>
        <taxon>Citrifermentans</taxon>
    </lineage>
</organism>
<dbReference type="eggNOG" id="COG1861">
    <property type="taxonomic scope" value="Bacteria"/>
</dbReference>
<proteinExistence type="predicted"/>
<dbReference type="Pfam" id="PF02348">
    <property type="entry name" value="CTP_transf_3"/>
    <property type="match status" value="1"/>
</dbReference>
<reference evidence="1 2" key="1">
    <citation type="submission" date="2008-07" db="EMBL/GenBank/DDBJ databases">
        <title>Complete sequence of Geobacter bemidjiensis BEM.</title>
        <authorList>
            <consortium name="US DOE Joint Genome Institute"/>
            <person name="Lucas S."/>
            <person name="Copeland A."/>
            <person name="Lapidus A."/>
            <person name="Glavina del Rio T."/>
            <person name="Dalin E."/>
            <person name="Tice H."/>
            <person name="Bruce D."/>
            <person name="Goodwin L."/>
            <person name="Pitluck S."/>
            <person name="Kiss H."/>
            <person name="Brettin T."/>
            <person name="Detter J.C."/>
            <person name="Han C."/>
            <person name="Kuske C.R."/>
            <person name="Schmutz J."/>
            <person name="Larimer F."/>
            <person name="Land M."/>
            <person name="Hauser L."/>
            <person name="Kyrpides N."/>
            <person name="Lykidis A."/>
            <person name="Lovley D."/>
            <person name="Richardson P."/>
        </authorList>
    </citation>
    <scope>NUCLEOTIDE SEQUENCE [LARGE SCALE GENOMIC DNA]</scope>
    <source>
        <strain evidence="2">ATCC BAA-1014 / DSM 16622 / JCM 12645 / Bem</strain>
    </source>
</reference>
<evidence type="ECO:0000313" key="1">
    <source>
        <dbReference type="EMBL" id="ACH40724.1"/>
    </source>
</evidence>
<dbReference type="Proteomes" id="UP000008825">
    <property type="component" value="Chromosome"/>
</dbReference>
<dbReference type="RefSeq" id="WP_012532161.1">
    <property type="nucleotide sequence ID" value="NC_011146.1"/>
</dbReference>